<keyword evidence="4 9" id="KW-0997">Cell inner membrane</keyword>
<evidence type="ECO:0000256" key="7">
    <source>
        <dbReference type="ARBA" id="ARBA00023136"/>
    </source>
</evidence>
<evidence type="ECO:0000256" key="3">
    <source>
        <dbReference type="ARBA" id="ARBA00022475"/>
    </source>
</evidence>
<dbReference type="GO" id="GO:0015740">
    <property type="term" value="P:C4-dicarboxylate transport"/>
    <property type="evidence" value="ECO:0007669"/>
    <property type="project" value="TreeGrafter"/>
</dbReference>
<comment type="function">
    <text evidence="9">Part of the tripartite ATP-independent periplasmic (TRAP) transport system.</text>
</comment>
<dbReference type="PANTHER" id="PTHR35011:SF10">
    <property type="entry name" value="TRAP TRANSPORTER SMALL PERMEASE PROTEIN"/>
    <property type="match status" value="1"/>
</dbReference>
<comment type="subcellular location">
    <subcellularLocation>
        <location evidence="1 9">Cell inner membrane</location>
        <topology evidence="1 9">Multi-pass membrane protein</topology>
    </subcellularLocation>
</comment>
<evidence type="ECO:0000313" key="11">
    <source>
        <dbReference type="EMBL" id="GGB37136.1"/>
    </source>
</evidence>
<evidence type="ECO:0000256" key="2">
    <source>
        <dbReference type="ARBA" id="ARBA00022448"/>
    </source>
</evidence>
<organism evidence="11 12">
    <name type="scientific">Roseibium aquae</name>
    <dbReference type="NCBI Taxonomy" id="1323746"/>
    <lineage>
        <taxon>Bacteria</taxon>
        <taxon>Pseudomonadati</taxon>
        <taxon>Pseudomonadota</taxon>
        <taxon>Alphaproteobacteria</taxon>
        <taxon>Hyphomicrobiales</taxon>
        <taxon>Stappiaceae</taxon>
        <taxon>Roseibium</taxon>
    </lineage>
</organism>
<comment type="caution">
    <text evidence="11">The sequence shown here is derived from an EMBL/GenBank/DDBJ whole genome shotgun (WGS) entry which is preliminary data.</text>
</comment>
<gene>
    <name evidence="11" type="ORF">GCM10011316_06550</name>
</gene>
<evidence type="ECO:0000313" key="12">
    <source>
        <dbReference type="Proteomes" id="UP000605148"/>
    </source>
</evidence>
<feature type="transmembrane region" description="Helical" evidence="9">
    <location>
        <begin position="138"/>
        <end position="158"/>
    </location>
</feature>
<name>A0A916TBB1_9HYPH</name>
<reference evidence="11" key="1">
    <citation type="journal article" date="2014" name="Int. J. Syst. Evol. Microbiol.">
        <title>Complete genome sequence of Corynebacterium casei LMG S-19264T (=DSM 44701T), isolated from a smear-ripened cheese.</title>
        <authorList>
            <consortium name="US DOE Joint Genome Institute (JGI-PGF)"/>
            <person name="Walter F."/>
            <person name="Albersmeier A."/>
            <person name="Kalinowski J."/>
            <person name="Ruckert C."/>
        </authorList>
    </citation>
    <scope>NUCLEOTIDE SEQUENCE</scope>
    <source>
        <strain evidence="11">CGMCC 1.12426</strain>
    </source>
</reference>
<dbReference type="EMBL" id="BMFA01000001">
    <property type="protein sequence ID" value="GGB37136.1"/>
    <property type="molecule type" value="Genomic_DNA"/>
</dbReference>
<dbReference type="GO" id="GO:0022857">
    <property type="term" value="F:transmembrane transporter activity"/>
    <property type="evidence" value="ECO:0007669"/>
    <property type="project" value="UniProtKB-UniRule"/>
</dbReference>
<evidence type="ECO:0000259" key="10">
    <source>
        <dbReference type="Pfam" id="PF04290"/>
    </source>
</evidence>
<dbReference type="Pfam" id="PF04290">
    <property type="entry name" value="DctQ"/>
    <property type="match status" value="1"/>
</dbReference>
<accession>A0A916TBB1</accession>
<feature type="transmembrane region" description="Helical" evidence="9">
    <location>
        <begin position="58"/>
        <end position="75"/>
    </location>
</feature>
<evidence type="ECO:0000256" key="5">
    <source>
        <dbReference type="ARBA" id="ARBA00022692"/>
    </source>
</evidence>
<keyword evidence="6 9" id="KW-1133">Transmembrane helix</keyword>
<dbReference type="RefSeq" id="WP_150494397.1">
    <property type="nucleotide sequence ID" value="NZ_BMFA01000001.1"/>
</dbReference>
<dbReference type="GO" id="GO:0005886">
    <property type="term" value="C:plasma membrane"/>
    <property type="evidence" value="ECO:0007669"/>
    <property type="project" value="UniProtKB-SubCell"/>
</dbReference>
<dbReference type="AlphaFoldDB" id="A0A916TBB1"/>
<protein>
    <recommendedName>
        <fullName evidence="9">TRAP transporter small permease protein</fullName>
    </recommendedName>
</protein>
<feature type="transmembrane region" description="Helical" evidence="9">
    <location>
        <begin position="96"/>
        <end position="118"/>
    </location>
</feature>
<comment type="similarity">
    <text evidence="8 9">Belongs to the TRAP transporter small permease family.</text>
</comment>
<dbReference type="Proteomes" id="UP000605148">
    <property type="component" value="Unassembled WGS sequence"/>
</dbReference>
<keyword evidence="7 9" id="KW-0472">Membrane</keyword>
<keyword evidence="12" id="KW-1185">Reference proteome</keyword>
<evidence type="ECO:0000256" key="9">
    <source>
        <dbReference type="RuleBase" id="RU369079"/>
    </source>
</evidence>
<dbReference type="InterPro" id="IPR007387">
    <property type="entry name" value="TRAP_DctQ"/>
</dbReference>
<dbReference type="PANTHER" id="PTHR35011">
    <property type="entry name" value="2,3-DIKETO-L-GULONATE TRAP TRANSPORTER SMALL PERMEASE PROTEIN YIAM"/>
    <property type="match status" value="1"/>
</dbReference>
<proteinExistence type="inferred from homology"/>
<evidence type="ECO:0000256" key="4">
    <source>
        <dbReference type="ARBA" id="ARBA00022519"/>
    </source>
</evidence>
<reference evidence="11" key="2">
    <citation type="submission" date="2020-09" db="EMBL/GenBank/DDBJ databases">
        <authorList>
            <person name="Sun Q."/>
            <person name="Zhou Y."/>
        </authorList>
    </citation>
    <scope>NUCLEOTIDE SEQUENCE</scope>
    <source>
        <strain evidence="11">CGMCC 1.12426</strain>
    </source>
</reference>
<keyword evidence="2 9" id="KW-0813">Transport</keyword>
<keyword evidence="5 9" id="KW-0812">Transmembrane</keyword>
<evidence type="ECO:0000256" key="6">
    <source>
        <dbReference type="ARBA" id="ARBA00022989"/>
    </source>
</evidence>
<keyword evidence="3" id="KW-1003">Cell membrane</keyword>
<feature type="transmembrane region" description="Helical" evidence="9">
    <location>
        <begin position="12"/>
        <end position="38"/>
    </location>
</feature>
<dbReference type="InterPro" id="IPR055348">
    <property type="entry name" value="DctQ"/>
</dbReference>
<sequence length="171" mass="18777">MASTSPKRPSRIGLIWLGLSKVLGLACLVVLFALIGMICVDVVARYLFNSPLSGAYELTELLLATLIFMALPLTTQAREHIEVELLDGIANRGFRLLTLFASVGVTSIVFAVIAYQIWHHALRLQRFGQVTDSLEIPLYLIGFLGAASCLLSAVVIYLPRHIPNALDRSRD</sequence>
<dbReference type="OrthoDB" id="2877624at2"/>
<comment type="subunit">
    <text evidence="9">The complex comprises the extracytoplasmic solute receptor protein and the two transmembrane proteins.</text>
</comment>
<feature type="domain" description="Tripartite ATP-independent periplasmic transporters DctQ component" evidence="10">
    <location>
        <begin position="34"/>
        <end position="156"/>
    </location>
</feature>
<evidence type="ECO:0000256" key="8">
    <source>
        <dbReference type="ARBA" id="ARBA00038436"/>
    </source>
</evidence>
<evidence type="ECO:0000256" key="1">
    <source>
        <dbReference type="ARBA" id="ARBA00004429"/>
    </source>
</evidence>